<evidence type="ECO:0000256" key="7">
    <source>
        <dbReference type="ARBA" id="ARBA00045473"/>
    </source>
</evidence>
<keyword evidence="5" id="KW-0211">Defensin</keyword>
<feature type="domain" description="Beta-defensin-like" evidence="9">
    <location>
        <begin position="78"/>
        <end position="109"/>
    </location>
</feature>
<evidence type="ECO:0000256" key="1">
    <source>
        <dbReference type="ARBA" id="ARBA00004613"/>
    </source>
</evidence>
<dbReference type="Proteomes" id="UP000005447">
    <property type="component" value="Unassembled WGS sequence"/>
</dbReference>
<keyword evidence="11" id="KW-1185">Reference proteome</keyword>
<evidence type="ECO:0000256" key="5">
    <source>
        <dbReference type="ARBA" id="ARBA00022940"/>
    </source>
</evidence>
<feature type="signal peptide" evidence="8">
    <location>
        <begin position="1"/>
        <end position="16"/>
    </location>
</feature>
<comment type="subcellular location">
    <subcellularLocation>
        <location evidence="1">Secreted</location>
    </subcellularLocation>
</comment>
<evidence type="ECO:0000259" key="9">
    <source>
        <dbReference type="Pfam" id="PF00711"/>
    </source>
</evidence>
<dbReference type="AlphaFoldDB" id="H0WBF1"/>
<dbReference type="eggNOG" id="ENOG502TDV1">
    <property type="taxonomic scope" value="Eukaryota"/>
</dbReference>
<protein>
    <recommendedName>
        <fullName evidence="9">Beta-defensin-like domain-containing protein</fullName>
    </recommendedName>
</protein>
<keyword evidence="3" id="KW-0929">Antimicrobial</keyword>
<organism evidence="10 11">
    <name type="scientific">Cavia porcellus</name>
    <name type="common">Guinea pig</name>
    <dbReference type="NCBI Taxonomy" id="10141"/>
    <lineage>
        <taxon>Eukaryota</taxon>
        <taxon>Metazoa</taxon>
        <taxon>Chordata</taxon>
        <taxon>Craniata</taxon>
        <taxon>Vertebrata</taxon>
        <taxon>Euteleostomi</taxon>
        <taxon>Mammalia</taxon>
        <taxon>Eutheria</taxon>
        <taxon>Euarchontoglires</taxon>
        <taxon>Glires</taxon>
        <taxon>Rodentia</taxon>
        <taxon>Hystricomorpha</taxon>
        <taxon>Caviidae</taxon>
        <taxon>Cavia</taxon>
    </lineage>
</organism>
<name>H0WBF1_CAVPO</name>
<dbReference type="GO" id="GO:0061844">
    <property type="term" value="P:antimicrobial humoral immune response mediated by antimicrobial peptide"/>
    <property type="evidence" value="ECO:0007669"/>
    <property type="project" value="TreeGrafter"/>
</dbReference>
<dbReference type="GO" id="GO:0042742">
    <property type="term" value="P:defense response to bacterium"/>
    <property type="evidence" value="ECO:0007669"/>
    <property type="project" value="UniProtKB-KW"/>
</dbReference>
<feature type="chain" id="PRO_5011717628" description="Beta-defensin-like domain-containing protein" evidence="8">
    <location>
        <begin position="17"/>
        <end position="117"/>
    </location>
</feature>
<evidence type="ECO:0000256" key="6">
    <source>
        <dbReference type="ARBA" id="ARBA00023022"/>
    </source>
</evidence>
<keyword evidence="4 8" id="KW-0732">Signal</keyword>
<dbReference type="Pfam" id="PF05324">
    <property type="entry name" value="Sperm_Ag_HE2"/>
    <property type="match status" value="1"/>
</dbReference>
<keyword evidence="6" id="KW-0044">Antibiotic</keyword>
<dbReference type="GeneTree" id="ENSGT00940000161432"/>
<accession>H0WBF1</accession>
<dbReference type="InterPro" id="IPR007988">
    <property type="entry name" value="Sperm_Ag_11A_B"/>
</dbReference>
<dbReference type="PANTHER" id="PTHR14081">
    <property type="entry name" value="SPERM-ASSOCIATED ANTIGEN 11A-RELATED-RELATED"/>
    <property type="match status" value="1"/>
</dbReference>
<dbReference type="PANTHER" id="PTHR14081:SF1">
    <property type="entry name" value="SPERM-ASSOCIATED ANTIGEN 11A-RELATED"/>
    <property type="match status" value="1"/>
</dbReference>
<dbReference type="GO" id="GO:0005576">
    <property type="term" value="C:extracellular region"/>
    <property type="evidence" value="ECO:0007669"/>
    <property type="project" value="UniProtKB-SubCell"/>
</dbReference>
<comment type="function">
    <text evidence="7">Has antimicrobial activity against E.coli. Plays a role in the defense response in the male reproductive tract, contributing to sperm maturation, storage and protection.</text>
</comment>
<reference evidence="10" key="3">
    <citation type="submission" date="2025-09" db="UniProtKB">
        <authorList>
            <consortium name="Ensembl"/>
        </authorList>
    </citation>
    <scope>IDENTIFICATION</scope>
    <source>
        <strain evidence="10">2N</strain>
    </source>
</reference>
<evidence type="ECO:0000256" key="8">
    <source>
        <dbReference type="SAM" id="SignalP"/>
    </source>
</evidence>
<evidence type="ECO:0000256" key="4">
    <source>
        <dbReference type="ARBA" id="ARBA00022729"/>
    </source>
</evidence>
<evidence type="ECO:0000313" key="10">
    <source>
        <dbReference type="Ensembl" id="ENSCPOP00000020317.2"/>
    </source>
</evidence>
<dbReference type="InParanoid" id="H0WBF1"/>
<dbReference type="EMBL" id="AAKN02003321">
    <property type="status" value="NOT_ANNOTATED_CDS"/>
    <property type="molecule type" value="Genomic_DNA"/>
</dbReference>
<evidence type="ECO:0000256" key="3">
    <source>
        <dbReference type="ARBA" id="ARBA00022529"/>
    </source>
</evidence>
<evidence type="ECO:0000256" key="2">
    <source>
        <dbReference type="ARBA" id="ARBA00022525"/>
    </source>
</evidence>
<dbReference type="Bgee" id="ENSCPOG00000026053">
    <property type="expression patterns" value="Expressed in female reproductive system and 1 other cell type or tissue"/>
</dbReference>
<dbReference type="HOGENOM" id="CLU_143879_2_0_1"/>
<reference evidence="11" key="1">
    <citation type="journal article" date="2011" name="Nature">
        <title>A high-resolution map of human evolutionary constraint using 29 mammals.</title>
        <authorList>
            <person name="Lindblad-Toh K."/>
            <person name="Garber M."/>
            <person name="Zuk O."/>
            <person name="Lin M.F."/>
            <person name="Parker B.J."/>
            <person name="Washietl S."/>
            <person name="Kheradpour P."/>
            <person name="Ernst J."/>
            <person name="Jordan G."/>
            <person name="Mauceli E."/>
            <person name="Ward L.D."/>
            <person name="Lowe C.B."/>
            <person name="Holloway A.K."/>
            <person name="Clamp M."/>
            <person name="Gnerre S."/>
            <person name="Alfoldi J."/>
            <person name="Beal K."/>
            <person name="Chang J."/>
            <person name="Clawson H."/>
            <person name="Cuff J."/>
            <person name="Di Palma F."/>
            <person name="Fitzgerald S."/>
            <person name="Flicek P."/>
            <person name="Guttman M."/>
            <person name="Hubisz M.J."/>
            <person name="Jaffe D.B."/>
            <person name="Jungreis I."/>
            <person name="Kent W.J."/>
            <person name="Kostka D."/>
            <person name="Lara M."/>
            <person name="Martins A.L."/>
            <person name="Massingham T."/>
            <person name="Moltke I."/>
            <person name="Raney B.J."/>
            <person name="Rasmussen M.D."/>
            <person name="Robinson J."/>
            <person name="Stark A."/>
            <person name="Vilella A.J."/>
            <person name="Wen J."/>
            <person name="Xie X."/>
            <person name="Zody M.C."/>
            <person name="Baldwin J."/>
            <person name="Bloom T."/>
            <person name="Chin C.W."/>
            <person name="Heiman D."/>
            <person name="Nicol R."/>
            <person name="Nusbaum C."/>
            <person name="Young S."/>
            <person name="Wilkinson J."/>
            <person name="Worley K.C."/>
            <person name="Kovar C.L."/>
            <person name="Muzny D.M."/>
            <person name="Gibbs R.A."/>
            <person name="Cree A."/>
            <person name="Dihn H.H."/>
            <person name="Fowler G."/>
            <person name="Jhangiani S."/>
            <person name="Joshi V."/>
            <person name="Lee S."/>
            <person name="Lewis L.R."/>
            <person name="Nazareth L.V."/>
            <person name="Okwuonu G."/>
            <person name="Santibanez J."/>
            <person name="Warren W.C."/>
            <person name="Mardis E.R."/>
            <person name="Weinstock G.M."/>
            <person name="Wilson R.K."/>
            <person name="Delehaunty K."/>
            <person name="Dooling D."/>
            <person name="Fronik C."/>
            <person name="Fulton L."/>
            <person name="Fulton B."/>
            <person name="Graves T."/>
            <person name="Minx P."/>
            <person name="Sodergren E."/>
            <person name="Birney E."/>
            <person name="Margulies E.H."/>
            <person name="Herrero J."/>
            <person name="Green E.D."/>
            <person name="Haussler D."/>
            <person name="Siepel A."/>
            <person name="Goldman N."/>
            <person name="Pollard K.S."/>
            <person name="Pedersen J.S."/>
            <person name="Lander E.S."/>
            <person name="Kellis M."/>
        </authorList>
    </citation>
    <scope>NUCLEOTIDE SEQUENCE [LARGE SCALE GENOMIC DNA]</scope>
    <source>
        <strain evidence="11">2N</strain>
    </source>
</reference>
<evidence type="ECO:0000313" key="11">
    <source>
        <dbReference type="Proteomes" id="UP000005447"/>
    </source>
</evidence>
<dbReference type="FunCoup" id="H0WBF1">
    <property type="interactions" value="1"/>
</dbReference>
<keyword evidence="2" id="KW-0964">Secreted</keyword>
<proteinExistence type="predicted"/>
<sequence>MEPLFFPLSASLLLAALPLPGFPGAHILGDADMEVLSSPQEGSSGQGTNRSLLHHLVKRYMPPRTPPYPEPEPNFKIVNCRRSEGYCQEFCNFMEVQVGYCSAKKDACCLHRKCCQP</sequence>
<dbReference type="VEuPathDB" id="HostDB:ENSCPOG00000026053"/>
<dbReference type="Pfam" id="PF00711">
    <property type="entry name" value="Defensin_beta"/>
    <property type="match status" value="1"/>
</dbReference>
<reference evidence="10" key="2">
    <citation type="submission" date="2025-08" db="UniProtKB">
        <authorList>
            <consortium name="Ensembl"/>
        </authorList>
    </citation>
    <scope>IDENTIFICATION</scope>
    <source>
        <strain evidence="10">2N</strain>
    </source>
</reference>
<dbReference type="Ensembl" id="ENSCPOT00000020435.2">
    <property type="protein sequence ID" value="ENSCPOP00000020317.2"/>
    <property type="gene ID" value="ENSCPOG00000026053.2"/>
</dbReference>
<dbReference type="InterPro" id="IPR001855">
    <property type="entry name" value="Defensin_beta-like"/>
</dbReference>
<dbReference type="OMA" id="IRNIICQ"/>